<keyword evidence="3" id="KW-1185">Reference proteome</keyword>
<dbReference type="STRING" id="709839.TSA66_18075"/>
<name>A0A0C2BW79_9BURK</name>
<dbReference type="InterPro" id="IPR007813">
    <property type="entry name" value="PilN"/>
</dbReference>
<reference evidence="2 3" key="1">
    <citation type="submission" date="2014-12" db="EMBL/GenBank/DDBJ databases">
        <title>Denitrispirillum autotrophicum gen. nov., sp. nov., Denitrifying, Facultatively Autotrophic Bacteria Isolated from Rice Paddy Soil.</title>
        <authorList>
            <person name="Ishii S."/>
            <person name="Ashida N."/>
            <person name="Ohno H."/>
            <person name="Otsuka S."/>
            <person name="Yokota A."/>
            <person name="Senoo K."/>
        </authorList>
    </citation>
    <scope>NUCLEOTIDE SEQUENCE [LARGE SCALE GENOMIC DNA]</scope>
    <source>
        <strain evidence="2 3">TSA66</strain>
    </source>
</reference>
<keyword evidence="1" id="KW-0175">Coiled coil</keyword>
<evidence type="ECO:0000256" key="1">
    <source>
        <dbReference type="SAM" id="Coils"/>
    </source>
</evidence>
<dbReference type="OrthoDB" id="5405677at2"/>
<feature type="coiled-coil region" evidence="1">
    <location>
        <begin position="46"/>
        <end position="73"/>
    </location>
</feature>
<dbReference type="Pfam" id="PF05137">
    <property type="entry name" value="PilN"/>
    <property type="match status" value="1"/>
</dbReference>
<evidence type="ECO:0000313" key="2">
    <source>
        <dbReference type="EMBL" id="KIF82281.1"/>
    </source>
</evidence>
<accession>A0A0C2BW79</accession>
<dbReference type="AlphaFoldDB" id="A0A0C2BW79"/>
<comment type="caution">
    <text evidence="2">The sequence shown here is derived from an EMBL/GenBank/DDBJ whole genome shotgun (WGS) entry which is preliminary data.</text>
</comment>
<dbReference type="EMBL" id="JWJG01000028">
    <property type="protein sequence ID" value="KIF82281.1"/>
    <property type="molecule type" value="Genomic_DNA"/>
</dbReference>
<sequence length="223" mass="24219">MSQQINLFNPIFLKKKKYFSATTMAQALGLIVLGCALGAAYASYQVAMLAKEAERTTAQLNAVKDQLGKANAAFAPKQADKSLDDEIRKTETDIASVQRLFDFMQKGDLGNTKGYAEYMRAFARQVMNGVWLTGFHINGAGNEIGLQGGALQPELVPAYINRLKREQILQGKSFAALDMEAPAVDPNDKAGAASRRTPAYIKFRLQSYGLLNESAQSSGAKGK</sequence>
<dbReference type="RefSeq" id="WP_040040954.1">
    <property type="nucleotide sequence ID" value="NZ_JWJG01000028.1"/>
</dbReference>
<evidence type="ECO:0000313" key="3">
    <source>
        <dbReference type="Proteomes" id="UP000031572"/>
    </source>
</evidence>
<dbReference type="Proteomes" id="UP000031572">
    <property type="component" value="Unassembled WGS sequence"/>
</dbReference>
<proteinExistence type="predicted"/>
<organism evidence="2 3">
    <name type="scientific">Noviherbaspirillum autotrophicum</name>
    <dbReference type="NCBI Taxonomy" id="709839"/>
    <lineage>
        <taxon>Bacteria</taxon>
        <taxon>Pseudomonadati</taxon>
        <taxon>Pseudomonadota</taxon>
        <taxon>Betaproteobacteria</taxon>
        <taxon>Burkholderiales</taxon>
        <taxon>Oxalobacteraceae</taxon>
        <taxon>Noviherbaspirillum</taxon>
    </lineage>
</organism>
<protein>
    <submittedName>
        <fullName evidence="2">MSHA biogenesis protein MshI</fullName>
    </submittedName>
</protein>
<gene>
    <name evidence="2" type="ORF">TSA66_18075</name>
</gene>